<gene>
    <name evidence="9" type="ORF">HNR42_000312</name>
</gene>
<dbReference type="Gene3D" id="1.10.3720.10">
    <property type="entry name" value="MetI-like"/>
    <property type="match status" value="1"/>
</dbReference>
<evidence type="ECO:0000256" key="2">
    <source>
        <dbReference type="ARBA" id="ARBA00022448"/>
    </source>
</evidence>
<protein>
    <submittedName>
        <fullName evidence="9">Trehalose/maltose transport system permease protein</fullName>
    </submittedName>
</protein>
<evidence type="ECO:0000313" key="10">
    <source>
        <dbReference type="Proteomes" id="UP000569951"/>
    </source>
</evidence>
<keyword evidence="3" id="KW-1003">Cell membrane</keyword>
<dbReference type="Proteomes" id="UP000569951">
    <property type="component" value="Unassembled WGS sequence"/>
</dbReference>
<dbReference type="GO" id="GO:0055085">
    <property type="term" value="P:transmembrane transport"/>
    <property type="evidence" value="ECO:0007669"/>
    <property type="project" value="InterPro"/>
</dbReference>
<keyword evidence="4 7" id="KW-0812">Transmembrane</keyword>
<evidence type="ECO:0000259" key="8">
    <source>
        <dbReference type="PROSITE" id="PS50928"/>
    </source>
</evidence>
<evidence type="ECO:0000313" key="9">
    <source>
        <dbReference type="EMBL" id="MBB6096900.1"/>
    </source>
</evidence>
<evidence type="ECO:0000256" key="1">
    <source>
        <dbReference type="ARBA" id="ARBA00004651"/>
    </source>
</evidence>
<evidence type="ECO:0000256" key="6">
    <source>
        <dbReference type="ARBA" id="ARBA00023136"/>
    </source>
</evidence>
<keyword evidence="5 7" id="KW-1133">Transmembrane helix</keyword>
<feature type="transmembrane region" description="Helical" evidence="7">
    <location>
        <begin position="276"/>
        <end position="299"/>
    </location>
</feature>
<organism evidence="9 10">
    <name type="scientific">Deinobacterium chartae</name>
    <dbReference type="NCBI Taxonomy" id="521158"/>
    <lineage>
        <taxon>Bacteria</taxon>
        <taxon>Thermotogati</taxon>
        <taxon>Deinococcota</taxon>
        <taxon>Deinococci</taxon>
        <taxon>Deinococcales</taxon>
        <taxon>Deinococcaceae</taxon>
        <taxon>Deinobacterium</taxon>
    </lineage>
</organism>
<feature type="transmembrane region" description="Helical" evidence="7">
    <location>
        <begin position="21"/>
        <end position="42"/>
    </location>
</feature>
<evidence type="ECO:0000256" key="3">
    <source>
        <dbReference type="ARBA" id="ARBA00022475"/>
    </source>
</evidence>
<dbReference type="SUPFAM" id="SSF161098">
    <property type="entry name" value="MetI-like"/>
    <property type="match status" value="1"/>
</dbReference>
<comment type="similarity">
    <text evidence="7">Belongs to the binding-protein-dependent transport system permease family.</text>
</comment>
<evidence type="ECO:0000256" key="4">
    <source>
        <dbReference type="ARBA" id="ARBA00022692"/>
    </source>
</evidence>
<dbReference type="PROSITE" id="PS50928">
    <property type="entry name" value="ABC_TM1"/>
    <property type="match status" value="1"/>
</dbReference>
<evidence type="ECO:0000256" key="5">
    <source>
        <dbReference type="ARBA" id="ARBA00022989"/>
    </source>
</evidence>
<evidence type="ECO:0000256" key="7">
    <source>
        <dbReference type="RuleBase" id="RU363032"/>
    </source>
</evidence>
<dbReference type="AlphaFoldDB" id="A0A841HXH8"/>
<proteinExistence type="inferred from homology"/>
<feature type="domain" description="ABC transmembrane type-1" evidence="8">
    <location>
        <begin position="86"/>
        <end position="298"/>
    </location>
</feature>
<feature type="transmembrane region" description="Helical" evidence="7">
    <location>
        <begin position="173"/>
        <end position="198"/>
    </location>
</feature>
<name>A0A841HXH8_9DEIO</name>
<dbReference type="PANTHER" id="PTHR43005:SF2">
    <property type="entry name" value="INTEGRAL MEMBRANE SUGAR TRANSPORT PROTEIN"/>
    <property type="match status" value="1"/>
</dbReference>
<accession>A0A841HXH8</accession>
<dbReference type="Pfam" id="PF00528">
    <property type="entry name" value="BPD_transp_1"/>
    <property type="match status" value="1"/>
</dbReference>
<keyword evidence="10" id="KW-1185">Reference proteome</keyword>
<reference evidence="9 10" key="1">
    <citation type="submission" date="2020-08" db="EMBL/GenBank/DDBJ databases">
        <title>Genomic Encyclopedia of Type Strains, Phase IV (KMG-IV): sequencing the most valuable type-strain genomes for metagenomic binning, comparative biology and taxonomic classification.</title>
        <authorList>
            <person name="Goeker M."/>
        </authorList>
    </citation>
    <scope>NUCLEOTIDE SEQUENCE [LARGE SCALE GENOMIC DNA]</scope>
    <source>
        <strain evidence="9 10">DSM 21458</strain>
    </source>
</reference>
<dbReference type="RefSeq" id="WP_183983779.1">
    <property type="nucleotide sequence ID" value="NZ_JACHHG010000001.1"/>
</dbReference>
<comment type="caution">
    <text evidence="9">The sequence shown here is derived from an EMBL/GenBank/DDBJ whole genome shotgun (WGS) entry which is preliminary data.</text>
</comment>
<keyword evidence="2 7" id="KW-0813">Transport</keyword>
<feature type="transmembrane region" description="Helical" evidence="7">
    <location>
        <begin position="219"/>
        <end position="238"/>
    </location>
</feature>
<dbReference type="PANTHER" id="PTHR43005">
    <property type="entry name" value="BLR7065 PROTEIN"/>
    <property type="match status" value="1"/>
</dbReference>
<dbReference type="InterPro" id="IPR035906">
    <property type="entry name" value="MetI-like_sf"/>
</dbReference>
<keyword evidence="6 7" id="KW-0472">Membrane</keyword>
<feature type="transmembrane region" description="Helical" evidence="7">
    <location>
        <begin position="92"/>
        <end position="111"/>
    </location>
</feature>
<sequence length="307" mass="34100">MQKAQTLTPRRGGLERQRARIALWLLVPTLLAIALVAGYPLFNTIYLSFTDANLGSPEAPRGVGLSNYWTPDGLGILQDPAWWNSVVNTLKFTVSSVVLEFLLGLGIALVINSKFPGRGLMRAAILVPWAIPTVVSAQMWKWMYNDQFGVINDLLFRLNLIDAPINWIANPDLALWSIVAVDVWKTTPFVALLLLAGLQAIPSDIYEAADVDGASRFTQFWRLTLPLLVPTILVTLIFRTLDALRVFDVVYVMNGYAETSISMSAYARQQLIDFQALGAGSAVSVLIFLVIMIFTVFYVTSLRVRFD</sequence>
<dbReference type="InterPro" id="IPR000515">
    <property type="entry name" value="MetI-like"/>
</dbReference>
<comment type="subcellular location">
    <subcellularLocation>
        <location evidence="1 7">Cell membrane</location>
        <topology evidence="1 7">Multi-pass membrane protein</topology>
    </subcellularLocation>
</comment>
<dbReference type="GO" id="GO:0005886">
    <property type="term" value="C:plasma membrane"/>
    <property type="evidence" value="ECO:0007669"/>
    <property type="project" value="UniProtKB-SubCell"/>
</dbReference>
<dbReference type="CDD" id="cd06261">
    <property type="entry name" value="TM_PBP2"/>
    <property type="match status" value="1"/>
</dbReference>
<dbReference type="EMBL" id="JACHHG010000001">
    <property type="protein sequence ID" value="MBB6096900.1"/>
    <property type="molecule type" value="Genomic_DNA"/>
</dbReference>
<feature type="transmembrane region" description="Helical" evidence="7">
    <location>
        <begin position="123"/>
        <end position="140"/>
    </location>
</feature>